<dbReference type="InterPro" id="IPR002656">
    <property type="entry name" value="Acyl_transf_3_dom"/>
</dbReference>
<dbReference type="Pfam" id="PF01757">
    <property type="entry name" value="Acyl_transf_3"/>
    <property type="match status" value="1"/>
</dbReference>
<dbReference type="InterPro" id="IPR036514">
    <property type="entry name" value="SGNH_hydro_sf"/>
</dbReference>
<feature type="transmembrane region" description="Helical" evidence="10">
    <location>
        <begin position="265"/>
        <end position="286"/>
    </location>
</feature>
<keyword evidence="6 10" id="KW-1133">Transmembrane helix</keyword>
<feature type="transmembrane region" description="Helical" evidence="10">
    <location>
        <begin position="234"/>
        <end position="253"/>
    </location>
</feature>
<evidence type="ECO:0000313" key="12">
    <source>
        <dbReference type="EMBL" id="MBP0726117.1"/>
    </source>
</evidence>
<evidence type="ECO:0000259" key="11">
    <source>
        <dbReference type="Pfam" id="PF01757"/>
    </source>
</evidence>
<dbReference type="AlphaFoldDB" id="A0A940NKX5"/>
<evidence type="ECO:0000256" key="8">
    <source>
        <dbReference type="ARBA" id="ARBA00023315"/>
    </source>
</evidence>
<evidence type="ECO:0000256" key="7">
    <source>
        <dbReference type="ARBA" id="ARBA00023136"/>
    </source>
</evidence>
<feature type="domain" description="Acyltransferase 3" evidence="11">
    <location>
        <begin position="13"/>
        <end position="344"/>
    </location>
</feature>
<dbReference type="CDD" id="cd01840">
    <property type="entry name" value="SGNH_hydrolase_yrhL_like"/>
    <property type="match status" value="1"/>
</dbReference>
<evidence type="ECO:0000256" key="2">
    <source>
        <dbReference type="ARBA" id="ARBA00007400"/>
    </source>
</evidence>
<name>A0A940NKX5_9BACI</name>
<evidence type="ECO:0000256" key="5">
    <source>
        <dbReference type="ARBA" id="ARBA00022692"/>
    </source>
</evidence>
<evidence type="ECO:0000256" key="3">
    <source>
        <dbReference type="ARBA" id="ARBA00022475"/>
    </source>
</evidence>
<comment type="caution">
    <text evidence="12">The sequence shown here is derived from an EMBL/GenBank/DDBJ whole genome shotgun (WGS) entry which is preliminary data.</text>
</comment>
<evidence type="ECO:0000313" key="13">
    <source>
        <dbReference type="Proteomes" id="UP000682134"/>
    </source>
</evidence>
<accession>A0A940NKX5</accession>
<proteinExistence type="inferred from homology"/>
<evidence type="ECO:0000256" key="6">
    <source>
        <dbReference type="ARBA" id="ARBA00022989"/>
    </source>
</evidence>
<feature type="transmembrane region" description="Helical" evidence="10">
    <location>
        <begin position="202"/>
        <end position="222"/>
    </location>
</feature>
<feature type="transmembrane region" description="Helical" evidence="10">
    <location>
        <begin position="331"/>
        <end position="352"/>
    </location>
</feature>
<dbReference type="InterPro" id="IPR050879">
    <property type="entry name" value="Acyltransferase_3"/>
</dbReference>
<reference evidence="12" key="1">
    <citation type="submission" date="2021-04" db="EMBL/GenBank/DDBJ databases">
        <title>Genome seq and assembly of Bacillus sp.</title>
        <authorList>
            <person name="Chhetri G."/>
        </authorList>
    </citation>
    <scope>NUCLEOTIDE SEQUENCE</scope>
    <source>
        <strain evidence="12">RG28</strain>
    </source>
</reference>
<feature type="transmembrane region" description="Helical" evidence="10">
    <location>
        <begin position="171"/>
        <end position="190"/>
    </location>
</feature>
<feature type="compositionally biased region" description="Polar residues" evidence="9">
    <location>
        <begin position="437"/>
        <end position="453"/>
    </location>
</feature>
<dbReference type="Gene3D" id="3.40.50.1110">
    <property type="entry name" value="SGNH hydrolase"/>
    <property type="match status" value="1"/>
</dbReference>
<evidence type="ECO:0000256" key="10">
    <source>
        <dbReference type="SAM" id="Phobius"/>
    </source>
</evidence>
<evidence type="ECO:0000256" key="1">
    <source>
        <dbReference type="ARBA" id="ARBA00004651"/>
    </source>
</evidence>
<organism evidence="12 13">
    <name type="scientific">Gottfriedia endophytica</name>
    <dbReference type="NCBI Taxonomy" id="2820819"/>
    <lineage>
        <taxon>Bacteria</taxon>
        <taxon>Bacillati</taxon>
        <taxon>Bacillota</taxon>
        <taxon>Bacilli</taxon>
        <taxon>Bacillales</taxon>
        <taxon>Bacillaceae</taxon>
        <taxon>Gottfriedia</taxon>
    </lineage>
</organism>
<feature type="transmembrane region" description="Helical" evidence="10">
    <location>
        <begin position="80"/>
        <end position="99"/>
    </location>
</feature>
<evidence type="ECO:0000256" key="4">
    <source>
        <dbReference type="ARBA" id="ARBA00022679"/>
    </source>
</evidence>
<keyword evidence="8" id="KW-0012">Acyltransferase</keyword>
<dbReference type="PANTHER" id="PTHR23028:SF53">
    <property type="entry name" value="ACYL_TRANSF_3 DOMAIN-CONTAINING PROTEIN"/>
    <property type="match status" value="1"/>
</dbReference>
<feature type="compositionally biased region" description="Basic and acidic residues" evidence="9">
    <location>
        <begin position="467"/>
        <end position="479"/>
    </location>
</feature>
<feature type="compositionally biased region" description="Polar residues" evidence="9">
    <location>
        <begin position="420"/>
        <end position="430"/>
    </location>
</feature>
<dbReference type="EMBL" id="JAGIYQ010000008">
    <property type="protein sequence ID" value="MBP0726117.1"/>
    <property type="molecule type" value="Genomic_DNA"/>
</dbReference>
<feature type="region of interest" description="Disordered" evidence="9">
    <location>
        <begin position="406"/>
        <end position="510"/>
    </location>
</feature>
<protein>
    <submittedName>
        <fullName evidence="12">Acetyltransferase</fullName>
    </submittedName>
</protein>
<dbReference type="SUPFAM" id="SSF52266">
    <property type="entry name" value="SGNH hydrolase"/>
    <property type="match status" value="1"/>
</dbReference>
<keyword evidence="3" id="KW-1003">Cell membrane</keyword>
<evidence type="ECO:0000256" key="9">
    <source>
        <dbReference type="SAM" id="MobiDB-lite"/>
    </source>
</evidence>
<dbReference type="PANTHER" id="PTHR23028">
    <property type="entry name" value="ACETYLTRANSFERASE"/>
    <property type="match status" value="1"/>
</dbReference>
<feature type="transmembrane region" description="Helical" evidence="10">
    <location>
        <begin position="307"/>
        <end position="325"/>
    </location>
</feature>
<keyword evidence="4" id="KW-0808">Transferase</keyword>
<keyword evidence="13" id="KW-1185">Reference proteome</keyword>
<feature type="transmembrane region" description="Helical" evidence="10">
    <location>
        <begin position="39"/>
        <end position="59"/>
    </location>
</feature>
<feature type="compositionally biased region" description="Low complexity" evidence="9">
    <location>
        <begin position="497"/>
        <end position="510"/>
    </location>
</feature>
<comment type="subcellular location">
    <subcellularLocation>
        <location evidence="1">Cell membrane</location>
        <topology evidence="1">Multi-pass membrane protein</topology>
    </subcellularLocation>
</comment>
<sequence length="664" mass="74238">MSNPGKNNFRYMPGLDGLRALAVLSVIAYHLNIPWAQGGFLGVTVFFVLSGYLITDLLFSEWSRNKTIDLKSFWIRRARRLLPGMFTLLIVLIACVSLFESSLLPKLRQDSVAAIFYYSNWWYIFHHVSYFESFGTPSLLNHFWSLAVEEQFYLIWPIFILVGLRFTKRKSVLFLITIVGAAISAILMAAMYEPGTDPSRVYYGTDTRAFSLLIGAALSFIWPSRKLSTKIEKLGRTTIDLMGILGLVIFFIMVNNTNQYDSSVYQGKMVLLSVSTAVLIASLAHPSSNVSRFLAMKPLKWVGLRSYGIYLWHYPVIVLLSPKVNTGEFNLFLSIFQLIVIFVLAGLSYRFIEDPIRKGKLGLLFKKVRLGQCSMKEVYFKHIGMITSAIVIITVALFGMTSIHGPKNAKASSEVDAISTLPNTPSNSTKKNVEPLNPSNKVDKNSATAQSPHVNEKLKDQQQSSQKSDESKASTKHNDTNSTSNEGLPNKNEKKASANTNTNTNTKSNKNISIIGDSIAIDAVPYLKETYPNLAVDARIGRQFIEANKIVQKFKSMNCLGDTVVIELGTNGAFSKNQMRSLIKTIGTDKKILFVNTRVPRPWRSLVNTTLNEVSSEFPNTKVVNWYAVSANHDSYFTEDDVHLKPTGAKVFTKMLINAIESVN</sequence>
<gene>
    <name evidence="12" type="ORF">J5Y03_13120</name>
</gene>
<keyword evidence="5 10" id="KW-0812">Transmembrane</keyword>
<dbReference type="Proteomes" id="UP000682134">
    <property type="component" value="Unassembled WGS sequence"/>
</dbReference>
<dbReference type="GO" id="GO:0005886">
    <property type="term" value="C:plasma membrane"/>
    <property type="evidence" value="ECO:0007669"/>
    <property type="project" value="UniProtKB-SubCell"/>
</dbReference>
<feature type="transmembrane region" description="Helical" evidence="10">
    <location>
        <begin position="143"/>
        <end position="164"/>
    </location>
</feature>
<comment type="similarity">
    <text evidence="2">Belongs to the acyltransferase 3 family.</text>
</comment>
<feature type="transmembrane region" description="Helical" evidence="10">
    <location>
        <begin position="379"/>
        <end position="400"/>
    </location>
</feature>
<dbReference type="GO" id="GO:0009103">
    <property type="term" value="P:lipopolysaccharide biosynthetic process"/>
    <property type="evidence" value="ECO:0007669"/>
    <property type="project" value="TreeGrafter"/>
</dbReference>
<keyword evidence="7 10" id="KW-0472">Membrane</keyword>
<dbReference type="GO" id="GO:0016747">
    <property type="term" value="F:acyltransferase activity, transferring groups other than amino-acyl groups"/>
    <property type="evidence" value="ECO:0007669"/>
    <property type="project" value="InterPro"/>
</dbReference>